<evidence type="ECO:0000256" key="3">
    <source>
        <dbReference type="ARBA" id="ARBA00022473"/>
    </source>
</evidence>
<evidence type="ECO:0000256" key="12">
    <source>
        <dbReference type="SAM" id="MobiDB-lite"/>
    </source>
</evidence>
<dbReference type="InterPro" id="IPR018161">
    <property type="entry name" value="Wnt_CS"/>
</dbReference>
<dbReference type="GO" id="GO:0005615">
    <property type="term" value="C:extracellular space"/>
    <property type="evidence" value="ECO:0007669"/>
    <property type="project" value="TreeGrafter"/>
</dbReference>
<dbReference type="AlphaFoldDB" id="A0A4W3J2Y2"/>
<dbReference type="Ensembl" id="ENSCMIT00000034494.1">
    <property type="protein sequence ID" value="ENSCMIP00000033981.1"/>
    <property type="gene ID" value="ENSCMIG00000014446.1"/>
</dbReference>
<dbReference type="GO" id="GO:0045165">
    <property type="term" value="P:cell fate commitment"/>
    <property type="evidence" value="ECO:0007669"/>
    <property type="project" value="TreeGrafter"/>
</dbReference>
<keyword evidence="9" id="KW-0325">Glycoprotein</keyword>
<reference evidence="14" key="1">
    <citation type="journal article" date="2006" name="Science">
        <title>Ancient noncoding elements conserved in the human genome.</title>
        <authorList>
            <person name="Venkatesh B."/>
            <person name="Kirkness E.F."/>
            <person name="Loh Y.H."/>
            <person name="Halpern A.L."/>
            <person name="Lee A.P."/>
            <person name="Johnson J."/>
            <person name="Dandona N."/>
            <person name="Viswanathan L.D."/>
            <person name="Tay A."/>
            <person name="Venter J.C."/>
            <person name="Strausberg R.L."/>
            <person name="Brenner S."/>
        </authorList>
    </citation>
    <scope>NUCLEOTIDE SEQUENCE [LARGE SCALE GENOMIC DNA]</scope>
</reference>
<evidence type="ECO:0000256" key="11">
    <source>
        <dbReference type="RuleBase" id="RU003500"/>
    </source>
</evidence>
<dbReference type="OMA" id="CKLLPGM"/>
<evidence type="ECO:0000256" key="8">
    <source>
        <dbReference type="ARBA" id="ARBA00023157"/>
    </source>
</evidence>
<feature type="region of interest" description="Disordered" evidence="12">
    <location>
        <begin position="290"/>
        <end position="310"/>
    </location>
</feature>
<comment type="subcellular location">
    <subcellularLocation>
        <location evidence="1 11">Secreted</location>
        <location evidence="1 11">Extracellular space</location>
        <location evidence="1 11">Extracellular matrix</location>
    </subcellularLocation>
</comment>
<keyword evidence="10" id="KW-0449">Lipoprotein</keyword>
<accession>A0A4W3J2Y2</accession>
<evidence type="ECO:0000256" key="5">
    <source>
        <dbReference type="ARBA" id="ARBA00022530"/>
    </source>
</evidence>
<evidence type="ECO:0000256" key="6">
    <source>
        <dbReference type="ARBA" id="ARBA00022687"/>
    </source>
</evidence>
<keyword evidence="14" id="KW-1185">Reference proteome</keyword>
<dbReference type="FunCoup" id="A0A4W3J2Y2">
    <property type="interactions" value="48"/>
</dbReference>
<keyword evidence="6 11" id="KW-0879">Wnt signaling pathway</keyword>
<reference evidence="14" key="3">
    <citation type="journal article" date="2014" name="Nature">
        <title>Elephant shark genome provides unique insights into gnathostome evolution.</title>
        <authorList>
            <consortium name="International Elephant Shark Genome Sequencing Consortium"/>
            <person name="Venkatesh B."/>
            <person name="Lee A.P."/>
            <person name="Ravi V."/>
            <person name="Maurya A.K."/>
            <person name="Lian M.M."/>
            <person name="Swann J.B."/>
            <person name="Ohta Y."/>
            <person name="Flajnik M.F."/>
            <person name="Sutoh Y."/>
            <person name="Kasahara M."/>
            <person name="Hoon S."/>
            <person name="Gangu V."/>
            <person name="Roy S.W."/>
            <person name="Irimia M."/>
            <person name="Korzh V."/>
            <person name="Kondrychyn I."/>
            <person name="Lim Z.W."/>
            <person name="Tay B.H."/>
            <person name="Tohari S."/>
            <person name="Kong K.W."/>
            <person name="Ho S."/>
            <person name="Lorente-Galdos B."/>
            <person name="Quilez J."/>
            <person name="Marques-Bonet T."/>
            <person name="Raney B.J."/>
            <person name="Ingham P.W."/>
            <person name="Tay A."/>
            <person name="Hillier L.W."/>
            <person name="Minx P."/>
            <person name="Boehm T."/>
            <person name="Wilson R.K."/>
            <person name="Brenner S."/>
            <person name="Warren W.C."/>
        </authorList>
    </citation>
    <scope>NUCLEOTIDE SEQUENCE [LARGE SCALE GENOMIC DNA]</scope>
</reference>
<dbReference type="InterPro" id="IPR005817">
    <property type="entry name" value="Wnt"/>
</dbReference>
<evidence type="ECO:0000256" key="9">
    <source>
        <dbReference type="ARBA" id="ARBA00023180"/>
    </source>
</evidence>
<reference evidence="13" key="4">
    <citation type="submission" date="2025-08" db="UniProtKB">
        <authorList>
            <consortium name="Ensembl"/>
        </authorList>
    </citation>
    <scope>IDENTIFICATION</scope>
</reference>
<proteinExistence type="inferred from homology"/>
<evidence type="ECO:0000256" key="10">
    <source>
        <dbReference type="ARBA" id="ARBA00023288"/>
    </source>
</evidence>
<comment type="function">
    <text evidence="11">Ligand for members of the frizzled family of seven transmembrane receptors.</text>
</comment>
<dbReference type="GO" id="GO:0005125">
    <property type="term" value="F:cytokine activity"/>
    <property type="evidence" value="ECO:0007669"/>
    <property type="project" value="TreeGrafter"/>
</dbReference>
<dbReference type="FunFam" id="3.30.2460.20:FF:000001">
    <property type="entry name" value="Wnt homolog"/>
    <property type="match status" value="1"/>
</dbReference>
<protein>
    <recommendedName>
        <fullName evidence="11">Protein Wnt</fullName>
    </recommendedName>
</protein>
<dbReference type="PRINTS" id="PR01349">
    <property type="entry name" value="WNTPROTEIN"/>
</dbReference>
<dbReference type="InParanoid" id="A0A4W3J2Y2"/>
<dbReference type="GeneTree" id="ENSGT00940000158413"/>
<dbReference type="PANTHER" id="PTHR12027">
    <property type="entry name" value="WNT RELATED"/>
    <property type="match status" value="1"/>
</dbReference>
<dbReference type="SMART" id="SM00097">
    <property type="entry name" value="WNT1"/>
    <property type="match status" value="1"/>
</dbReference>
<evidence type="ECO:0000313" key="13">
    <source>
        <dbReference type="Ensembl" id="ENSCMIP00000033981.1"/>
    </source>
</evidence>
<keyword evidence="3 11" id="KW-0217">Developmental protein</keyword>
<dbReference type="Gene3D" id="3.30.2460.20">
    <property type="match status" value="1"/>
</dbReference>
<gene>
    <name evidence="13" type="primary">wnt11</name>
</gene>
<dbReference type="InterPro" id="IPR043158">
    <property type="entry name" value="Wnt_C"/>
</dbReference>
<reference evidence="13" key="5">
    <citation type="submission" date="2025-09" db="UniProtKB">
        <authorList>
            <consortium name="Ensembl"/>
        </authorList>
    </citation>
    <scope>IDENTIFICATION</scope>
</reference>
<dbReference type="CDD" id="cd19343">
    <property type="entry name" value="Wnt_Wnt11"/>
    <property type="match status" value="1"/>
</dbReference>
<keyword evidence="8" id="KW-1015">Disulfide bond</keyword>
<comment type="similarity">
    <text evidence="2 11">Belongs to the Wnt family.</text>
</comment>
<dbReference type="PROSITE" id="PS00246">
    <property type="entry name" value="WNT1"/>
    <property type="match status" value="1"/>
</dbReference>
<keyword evidence="5" id="KW-0272">Extracellular matrix</keyword>
<keyword evidence="7" id="KW-0732">Signal</keyword>
<dbReference type="GO" id="GO:0005109">
    <property type="term" value="F:frizzled binding"/>
    <property type="evidence" value="ECO:0007669"/>
    <property type="project" value="TreeGrafter"/>
</dbReference>
<name>A0A4W3J2Y2_CALMI</name>
<dbReference type="GO" id="GO:0060070">
    <property type="term" value="P:canonical Wnt signaling pathway"/>
    <property type="evidence" value="ECO:0007669"/>
    <property type="project" value="TreeGrafter"/>
</dbReference>
<organism evidence="13 14">
    <name type="scientific">Callorhinchus milii</name>
    <name type="common">Ghost shark</name>
    <dbReference type="NCBI Taxonomy" id="7868"/>
    <lineage>
        <taxon>Eukaryota</taxon>
        <taxon>Metazoa</taxon>
        <taxon>Chordata</taxon>
        <taxon>Craniata</taxon>
        <taxon>Vertebrata</taxon>
        <taxon>Chondrichthyes</taxon>
        <taxon>Holocephali</taxon>
        <taxon>Chimaeriformes</taxon>
        <taxon>Callorhinchidae</taxon>
        <taxon>Callorhinchus</taxon>
    </lineage>
</organism>
<evidence type="ECO:0000256" key="7">
    <source>
        <dbReference type="ARBA" id="ARBA00022729"/>
    </source>
</evidence>
<keyword evidence="4" id="KW-0964">Secreted</keyword>
<evidence type="ECO:0000256" key="4">
    <source>
        <dbReference type="ARBA" id="ARBA00022525"/>
    </source>
</evidence>
<dbReference type="Proteomes" id="UP000314986">
    <property type="component" value="Unassembled WGS sequence"/>
</dbReference>
<evidence type="ECO:0000256" key="1">
    <source>
        <dbReference type="ARBA" id="ARBA00004498"/>
    </source>
</evidence>
<sequence length="358" mass="39981">VGFHFVYKSLMWHFVKCLSKVHINHIYCTRALATVGPSIPFNQTQNCKHLEGLVSAQVQLCRSNLDLMHSVVQAARHVRTTCRKTFSDMRWNCSSIELAPKFKPDLERGTRESAFVYALSAASISHTIARACTTGELRGCSCGPITSELQGAGYRWGGCGDNLNYGLLMGSKFLDSPMKVKRSGSQAKLMNLMNLHNSEVGRQLLSAAVEIKCKCHGVSGSCSVRTCWQGLQELSLVAADLKVRYLSATKVVHRPVGTRKQLVPKDIDVRPVTDTELVYLHSSSDFCSRNEKMGSSGTQERQCNKTSNGSDSCDLMCCGRGYNPYTETLVERCHCKYHWCCYVTCKRCERVVERYVCK</sequence>
<dbReference type="STRING" id="7868.ENSCMIP00000033981"/>
<dbReference type="Pfam" id="PF00110">
    <property type="entry name" value="wnt"/>
    <property type="match status" value="1"/>
</dbReference>
<dbReference type="GO" id="GO:0030182">
    <property type="term" value="P:neuron differentiation"/>
    <property type="evidence" value="ECO:0007669"/>
    <property type="project" value="TreeGrafter"/>
</dbReference>
<evidence type="ECO:0000313" key="14">
    <source>
        <dbReference type="Proteomes" id="UP000314986"/>
    </source>
</evidence>
<reference evidence="14" key="2">
    <citation type="journal article" date="2007" name="PLoS Biol.">
        <title>Survey sequencing and comparative analysis of the elephant shark (Callorhinchus milii) genome.</title>
        <authorList>
            <person name="Venkatesh B."/>
            <person name="Kirkness E.F."/>
            <person name="Loh Y.H."/>
            <person name="Halpern A.L."/>
            <person name="Lee A.P."/>
            <person name="Johnson J."/>
            <person name="Dandona N."/>
            <person name="Viswanathan L.D."/>
            <person name="Tay A."/>
            <person name="Venter J.C."/>
            <person name="Strausberg R.L."/>
            <person name="Brenner S."/>
        </authorList>
    </citation>
    <scope>NUCLEOTIDE SEQUENCE [LARGE SCALE GENOMIC DNA]</scope>
</reference>
<evidence type="ECO:0000256" key="2">
    <source>
        <dbReference type="ARBA" id="ARBA00005683"/>
    </source>
</evidence>
<dbReference type="PANTHER" id="PTHR12027:SF7">
    <property type="entry name" value="PROTEIN WNT-11"/>
    <property type="match status" value="1"/>
</dbReference>